<reference evidence="2 3" key="1">
    <citation type="submission" date="2024-02" db="EMBL/GenBank/DDBJ databases">
        <title>Discinaceae phylogenomics.</title>
        <authorList>
            <person name="Dirks A.C."/>
            <person name="James T.Y."/>
        </authorList>
    </citation>
    <scope>NUCLEOTIDE SEQUENCE [LARGE SCALE GENOMIC DNA]</scope>
    <source>
        <strain evidence="2 3">ACD0624</strain>
    </source>
</reference>
<keyword evidence="3" id="KW-1185">Reference proteome</keyword>
<name>A0ABR3GDJ9_9PEZI</name>
<evidence type="ECO:0000256" key="1">
    <source>
        <dbReference type="SAM" id="MobiDB-lite"/>
    </source>
</evidence>
<protein>
    <recommendedName>
        <fullName evidence="4">SMP domain-containing protein</fullName>
    </recommendedName>
</protein>
<feature type="compositionally biased region" description="Gly residues" evidence="1">
    <location>
        <begin position="50"/>
        <end position="60"/>
    </location>
</feature>
<feature type="compositionally biased region" description="Polar residues" evidence="1">
    <location>
        <begin position="12"/>
        <end position="36"/>
    </location>
</feature>
<evidence type="ECO:0000313" key="3">
    <source>
        <dbReference type="Proteomes" id="UP001447188"/>
    </source>
</evidence>
<accession>A0ABR3GDJ9</accession>
<evidence type="ECO:0008006" key="4">
    <source>
        <dbReference type="Google" id="ProtNLM"/>
    </source>
</evidence>
<dbReference type="Proteomes" id="UP001447188">
    <property type="component" value="Unassembled WGS sequence"/>
</dbReference>
<comment type="caution">
    <text evidence="2">The sequence shown here is derived from an EMBL/GenBank/DDBJ whole genome shotgun (WGS) entry which is preliminary data.</text>
</comment>
<sequence>MSGKMTKEDSQRIQSSQSKGGHDTGANTFSSRSQSAGDKHQSSAQKSSGGTSGGGGGTGAQAGAQAEGKK</sequence>
<feature type="region of interest" description="Disordered" evidence="1">
    <location>
        <begin position="1"/>
        <end position="70"/>
    </location>
</feature>
<feature type="compositionally biased region" description="Basic and acidic residues" evidence="1">
    <location>
        <begin position="1"/>
        <end position="11"/>
    </location>
</feature>
<gene>
    <name evidence="2" type="ORF">Q9L58_007091</name>
</gene>
<feature type="compositionally biased region" description="Low complexity" evidence="1">
    <location>
        <begin position="61"/>
        <end position="70"/>
    </location>
</feature>
<dbReference type="EMBL" id="JBBBZM010000107">
    <property type="protein sequence ID" value="KAL0633990.1"/>
    <property type="molecule type" value="Genomic_DNA"/>
</dbReference>
<proteinExistence type="predicted"/>
<organism evidence="2 3">
    <name type="scientific">Discina gigas</name>
    <dbReference type="NCBI Taxonomy" id="1032678"/>
    <lineage>
        <taxon>Eukaryota</taxon>
        <taxon>Fungi</taxon>
        <taxon>Dikarya</taxon>
        <taxon>Ascomycota</taxon>
        <taxon>Pezizomycotina</taxon>
        <taxon>Pezizomycetes</taxon>
        <taxon>Pezizales</taxon>
        <taxon>Discinaceae</taxon>
        <taxon>Discina</taxon>
    </lineage>
</organism>
<evidence type="ECO:0000313" key="2">
    <source>
        <dbReference type="EMBL" id="KAL0633990.1"/>
    </source>
</evidence>